<dbReference type="Proteomes" id="UP000024837">
    <property type="component" value="Unassembled WGS sequence"/>
</dbReference>
<evidence type="ECO:0000313" key="3">
    <source>
        <dbReference type="Proteomes" id="UP000024837"/>
    </source>
</evidence>
<keyword evidence="3" id="KW-1185">Reference proteome</keyword>
<dbReference type="PROSITE" id="PS50181">
    <property type="entry name" value="FBOX"/>
    <property type="match status" value="1"/>
</dbReference>
<name>W7HXE4_9PEZI</name>
<evidence type="ECO:0000259" key="1">
    <source>
        <dbReference type="PROSITE" id="PS50181"/>
    </source>
</evidence>
<dbReference type="SUPFAM" id="SSF81383">
    <property type="entry name" value="F-box domain"/>
    <property type="match status" value="1"/>
</dbReference>
<proteinExistence type="predicted"/>
<reference evidence="2 3" key="1">
    <citation type="submission" date="2013-05" db="EMBL/GenBank/DDBJ databases">
        <title>Drechslerella stenobrocha genome reveals carnivorous origination and mechanical trapping mechanism of predatory fungi.</title>
        <authorList>
            <person name="Liu X."/>
            <person name="Zhang W."/>
            <person name="Liu K."/>
        </authorList>
    </citation>
    <scope>NUCLEOTIDE SEQUENCE [LARGE SCALE GENOMIC DNA]</scope>
    <source>
        <strain evidence="2 3">248</strain>
    </source>
</reference>
<gene>
    <name evidence="2" type="ORF">DRE_00181</name>
</gene>
<dbReference type="InterPro" id="IPR001810">
    <property type="entry name" value="F-box_dom"/>
</dbReference>
<accession>W7HXE4</accession>
<dbReference type="OrthoDB" id="5326451at2759"/>
<organism evidence="2 3">
    <name type="scientific">Drechslerella stenobrocha 248</name>
    <dbReference type="NCBI Taxonomy" id="1043628"/>
    <lineage>
        <taxon>Eukaryota</taxon>
        <taxon>Fungi</taxon>
        <taxon>Dikarya</taxon>
        <taxon>Ascomycota</taxon>
        <taxon>Pezizomycotina</taxon>
        <taxon>Orbiliomycetes</taxon>
        <taxon>Orbiliales</taxon>
        <taxon>Orbiliaceae</taxon>
        <taxon>Drechslerella</taxon>
    </lineage>
</organism>
<evidence type="ECO:0000313" key="2">
    <source>
        <dbReference type="EMBL" id="EWC48876.1"/>
    </source>
</evidence>
<dbReference type="AlphaFoldDB" id="W7HXE4"/>
<dbReference type="HOGENOM" id="CLU_1057783_0_0_1"/>
<dbReference type="EMBL" id="KI966371">
    <property type="protein sequence ID" value="EWC48876.1"/>
    <property type="molecule type" value="Genomic_DNA"/>
</dbReference>
<protein>
    <recommendedName>
        <fullName evidence="1">F-box domain-containing protein</fullName>
    </recommendedName>
</protein>
<dbReference type="InterPro" id="IPR036047">
    <property type="entry name" value="F-box-like_dom_sf"/>
</dbReference>
<feature type="domain" description="F-box" evidence="1">
    <location>
        <begin position="1"/>
        <end position="47"/>
    </location>
</feature>
<sequence length="263" mass="29117">MPTLASLPVELHYEILSYLPLRDQVLASMALPCWTAILSSNQRFQHARYTTPLGSRKGGVHSLIECADNRILCMMRIGQDGIDPLSFFLIVQQGDGQVAKYDISACPFLDEPWFLPPSTTIEPGGGGGGGGGSEIAGMAPVTGKYGARGEAGEMLRLRIGAVVCEPLWRGFFWAGDRLIHDSSMTVRGLVEIIARNLEQEIKSSALLKTLARGVHPVQFRPMARLQDRRQDVYMNGNFVLDTRRNFADHSHRTPSRRKSFFVS</sequence>